<organism evidence="1 2">
    <name type="scientific">Catenaria anguillulae PL171</name>
    <dbReference type="NCBI Taxonomy" id="765915"/>
    <lineage>
        <taxon>Eukaryota</taxon>
        <taxon>Fungi</taxon>
        <taxon>Fungi incertae sedis</taxon>
        <taxon>Blastocladiomycota</taxon>
        <taxon>Blastocladiomycetes</taxon>
        <taxon>Blastocladiales</taxon>
        <taxon>Catenariaceae</taxon>
        <taxon>Catenaria</taxon>
    </lineage>
</organism>
<dbReference type="AlphaFoldDB" id="A0A1Y2HM80"/>
<accession>A0A1Y2HM80</accession>
<reference evidence="1 2" key="1">
    <citation type="submission" date="2016-07" db="EMBL/GenBank/DDBJ databases">
        <title>Pervasive Adenine N6-methylation of Active Genes in Fungi.</title>
        <authorList>
            <consortium name="DOE Joint Genome Institute"/>
            <person name="Mondo S.J."/>
            <person name="Dannebaum R.O."/>
            <person name="Kuo R.C."/>
            <person name="Labutti K."/>
            <person name="Haridas S."/>
            <person name="Kuo A."/>
            <person name="Salamov A."/>
            <person name="Ahrendt S.R."/>
            <person name="Lipzen A."/>
            <person name="Sullivan W."/>
            <person name="Andreopoulos W.B."/>
            <person name="Clum A."/>
            <person name="Lindquist E."/>
            <person name="Daum C."/>
            <person name="Ramamoorthy G.K."/>
            <person name="Gryganskyi A."/>
            <person name="Culley D."/>
            <person name="Magnuson J.K."/>
            <person name="James T.Y."/>
            <person name="O'Malley M.A."/>
            <person name="Stajich J.E."/>
            <person name="Spatafora J.W."/>
            <person name="Visel A."/>
            <person name="Grigoriev I.V."/>
        </authorList>
    </citation>
    <scope>NUCLEOTIDE SEQUENCE [LARGE SCALE GENOMIC DNA]</scope>
    <source>
        <strain evidence="1 2">PL171</strain>
    </source>
</reference>
<sequence length="91" mass="10379">MAMREQTASTTRLKTLSRPFFPARQTLRRSTRTRFSISLSRPRIVITSSFPMSKKCGLYARQRHSSPRLLGYPPILLFPTLLCPLNPSPST</sequence>
<dbReference type="Proteomes" id="UP000193411">
    <property type="component" value="Unassembled WGS sequence"/>
</dbReference>
<evidence type="ECO:0000313" key="2">
    <source>
        <dbReference type="Proteomes" id="UP000193411"/>
    </source>
</evidence>
<gene>
    <name evidence="1" type="ORF">BCR44DRAFT_1436777</name>
</gene>
<keyword evidence="2" id="KW-1185">Reference proteome</keyword>
<proteinExistence type="predicted"/>
<protein>
    <submittedName>
        <fullName evidence="1">Uncharacterized protein</fullName>
    </submittedName>
</protein>
<name>A0A1Y2HM80_9FUNG</name>
<evidence type="ECO:0000313" key="1">
    <source>
        <dbReference type="EMBL" id="ORZ34202.1"/>
    </source>
</evidence>
<dbReference type="EMBL" id="MCFL01000030">
    <property type="protein sequence ID" value="ORZ34202.1"/>
    <property type="molecule type" value="Genomic_DNA"/>
</dbReference>
<comment type="caution">
    <text evidence="1">The sequence shown here is derived from an EMBL/GenBank/DDBJ whole genome shotgun (WGS) entry which is preliminary data.</text>
</comment>